<organism evidence="2 3">
    <name type="scientific">Clathrospora elynae</name>
    <dbReference type="NCBI Taxonomy" id="706981"/>
    <lineage>
        <taxon>Eukaryota</taxon>
        <taxon>Fungi</taxon>
        <taxon>Dikarya</taxon>
        <taxon>Ascomycota</taxon>
        <taxon>Pezizomycotina</taxon>
        <taxon>Dothideomycetes</taxon>
        <taxon>Pleosporomycetidae</taxon>
        <taxon>Pleosporales</taxon>
        <taxon>Diademaceae</taxon>
        <taxon>Clathrospora</taxon>
    </lineage>
</organism>
<gene>
    <name evidence="2" type="ORF">EJ02DRAFT_24965</name>
</gene>
<accession>A0A6A5TA37</accession>
<proteinExistence type="predicted"/>
<dbReference type="Proteomes" id="UP000800038">
    <property type="component" value="Unassembled WGS sequence"/>
</dbReference>
<keyword evidence="1" id="KW-1133">Transmembrane helix</keyword>
<reference evidence="2" key="1">
    <citation type="journal article" date="2020" name="Stud. Mycol.">
        <title>101 Dothideomycetes genomes: a test case for predicting lifestyles and emergence of pathogens.</title>
        <authorList>
            <person name="Haridas S."/>
            <person name="Albert R."/>
            <person name="Binder M."/>
            <person name="Bloem J."/>
            <person name="Labutti K."/>
            <person name="Salamov A."/>
            <person name="Andreopoulos B."/>
            <person name="Baker S."/>
            <person name="Barry K."/>
            <person name="Bills G."/>
            <person name="Bluhm B."/>
            <person name="Cannon C."/>
            <person name="Castanera R."/>
            <person name="Culley D."/>
            <person name="Daum C."/>
            <person name="Ezra D."/>
            <person name="Gonzalez J."/>
            <person name="Henrissat B."/>
            <person name="Kuo A."/>
            <person name="Liang C."/>
            <person name="Lipzen A."/>
            <person name="Lutzoni F."/>
            <person name="Magnuson J."/>
            <person name="Mondo S."/>
            <person name="Nolan M."/>
            <person name="Ohm R."/>
            <person name="Pangilinan J."/>
            <person name="Park H.-J."/>
            <person name="Ramirez L."/>
            <person name="Alfaro M."/>
            <person name="Sun H."/>
            <person name="Tritt A."/>
            <person name="Yoshinaga Y."/>
            <person name="Zwiers L.-H."/>
            <person name="Turgeon B."/>
            <person name="Goodwin S."/>
            <person name="Spatafora J."/>
            <person name="Crous P."/>
            <person name="Grigoriev I."/>
        </authorList>
    </citation>
    <scope>NUCLEOTIDE SEQUENCE</scope>
    <source>
        <strain evidence="2">CBS 161.51</strain>
    </source>
</reference>
<evidence type="ECO:0000256" key="1">
    <source>
        <dbReference type="SAM" id="Phobius"/>
    </source>
</evidence>
<keyword evidence="1" id="KW-0812">Transmembrane</keyword>
<keyword evidence="1" id="KW-0472">Membrane</keyword>
<dbReference type="EMBL" id="ML976007">
    <property type="protein sequence ID" value="KAF1945757.1"/>
    <property type="molecule type" value="Genomic_DNA"/>
</dbReference>
<sequence length="149" mass="17316">MAYIHKLHQDALREVVARVSDNDRRDLFRLCLASCLFYCMCIPWIYRHIKIDFSRRIGIVLLHRVCRETSMIATYVRTVTLVNCGKATMEGWQLLYKALSQFTRLEDLSWDSHVVLPGFLMDHVRSLHSRTNLQAKVDQIYATNAIAGT</sequence>
<dbReference type="OrthoDB" id="3800024at2759"/>
<keyword evidence="3" id="KW-1185">Reference proteome</keyword>
<dbReference type="AlphaFoldDB" id="A0A6A5TA37"/>
<evidence type="ECO:0000313" key="2">
    <source>
        <dbReference type="EMBL" id="KAF1945757.1"/>
    </source>
</evidence>
<feature type="transmembrane region" description="Helical" evidence="1">
    <location>
        <begin position="27"/>
        <end position="46"/>
    </location>
</feature>
<protein>
    <submittedName>
        <fullName evidence="2">Uncharacterized protein</fullName>
    </submittedName>
</protein>
<evidence type="ECO:0000313" key="3">
    <source>
        <dbReference type="Proteomes" id="UP000800038"/>
    </source>
</evidence>
<name>A0A6A5TA37_9PLEO</name>